<evidence type="ECO:0000313" key="1">
    <source>
        <dbReference type="EMBL" id="QUC68206.1"/>
    </source>
</evidence>
<proteinExistence type="predicted"/>
<protein>
    <submittedName>
        <fullName evidence="1">VanZ family protein</fullName>
    </submittedName>
</protein>
<reference evidence="1" key="1">
    <citation type="submission" date="2021-01" db="EMBL/GenBank/DDBJ databases">
        <title>Complete genome sequence of Clostridiales bacterium R-7.</title>
        <authorList>
            <person name="Mahoney-Kurpe S.C."/>
            <person name="Palevich N."/>
            <person name="Koike S."/>
            <person name="Moon C.D."/>
            <person name="Attwood G.T."/>
        </authorList>
    </citation>
    <scope>NUCLEOTIDE SEQUENCE</scope>
    <source>
        <strain evidence="1">R-7</strain>
    </source>
</reference>
<name>A0AC61N8E8_9FIRM</name>
<sequence length="487" mass="56375">MKMLYRKRISILYFLFVILSLVFINPSIQKPKSDYHSSQLKEITTKEKNVVRIDYVNEDGEITIAANQGFATRKIITTEMGKIETFFDDKGEPVTQSAGYYQIFREYDDMNNNIRTTFQDAEGKPVTRSDGYSIEEKLYNEKRQIIETRYLGMSGEPVFTKSYGCGKINEYNEKGEICKIIFVDEKRNPVMTERGYAIMKQRYYCHDTDYINKVERELYYDECGKPVKLSLGQYGVHKEYDENGLATVLTYLDMDGNPTITNKGYTTIVREFQANGEIATEKYYDLLGNPFSLSEGQYGINRENGQTTYLDKNGNKMINIKNFLYNQSWVVVFFVLLIVFVSTFLSKKMNSLLLIMYILIIGYMTLMFRESISSKIQVSLFWNYSKIITDNRILVEILRNIWLFIPLGALFYRLYPRKIIIMIPVLISIVIEIIQYLTGIGSCDLDDIVHNGIGAIIGYKMEKIALDDYSELSAAYSLGYKYKSSAN</sequence>
<dbReference type="EMBL" id="CP068393">
    <property type="protein sequence ID" value="QUC68206.1"/>
    <property type="molecule type" value="Genomic_DNA"/>
</dbReference>
<gene>
    <name evidence="1" type="ORF">JYE49_05795</name>
</gene>
<organism evidence="1 2">
    <name type="scientific">Aristaeella hokkaidonensis</name>
    <dbReference type="NCBI Taxonomy" id="3046382"/>
    <lineage>
        <taxon>Bacteria</taxon>
        <taxon>Bacillati</taxon>
        <taxon>Bacillota</taxon>
        <taxon>Clostridia</taxon>
        <taxon>Eubacteriales</taxon>
        <taxon>Aristaeellaceae</taxon>
        <taxon>Aristaeella</taxon>
    </lineage>
</organism>
<evidence type="ECO:0000313" key="2">
    <source>
        <dbReference type="Proteomes" id="UP000682782"/>
    </source>
</evidence>
<accession>A0AC61N8E8</accession>
<keyword evidence="2" id="KW-1185">Reference proteome</keyword>
<dbReference type="Proteomes" id="UP000682782">
    <property type="component" value="Chromosome"/>
</dbReference>